<feature type="transmembrane region" description="Helical" evidence="7">
    <location>
        <begin position="216"/>
        <end position="237"/>
    </location>
</feature>
<comment type="subcellular location">
    <subcellularLocation>
        <location evidence="1">Membrane</location>
        <topology evidence="1">Multi-pass membrane protein</topology>
    </subcellularLocation>
</comment>
<dbReference type="PANTHER" id="PTHR43791:SF55">
    <property type="entry name" value="TRANSPORTER, PUTATIVE (AFU_ORTHOLOGUE AFUA_6G01820)-RELATED"/>
    <property type="match status" value="1"/>
</dbReference>
<feature type="transmembrane region" description="Helical" evidence="7">
    <location>
        <begin position="537"/>
        <end position="559"/>
    </location>
</feature>
<feature type="region of interest" description="Disordered" evidence="6">
    <location>
        <begin position="61"/>
        <end position="82"/>
    </location>
</feature>
<keyword evidence="2" id="KW-0813">Transport</keyword>
<feature type="compositionally biased region" description="Basic and acidic residues" evidence="6">
    <location>
        <begin position="26"/>
        <end position="36"/>
    </location>
</feature>
<keyword evidence="3 7" id="KW-0812">Transmembrane</keyword>
<organism evidence="9 10">
    <name type="scientific">Diplodia seriata</name>
    <dbReference type="NCBI Taxonomy" id="420778"/>
    <lineage>
        <taxon>Eukaryota</taxon>
        <taxon>Fungi</taxon>
        <taxon>Dikarya</taxon>
        <taxon>Ascomycota</taxon>
        <taxon>Pezizomycotina</taxon>
        <taxon>Dothideomycetes</taxon>
        <taxon>Dothideomycetes incertae sedis</taxon>
        <taxon>Botryosphaeriales</taxon>
        <taxon>Botryosphaeriaceae</taxon>
        <taxon>Diplodia</taxon>
    </lineage>
</organism>
<evidence type="ECO:0000313" key="10">
    <source>
        <dbReference type="Proteomes" id="UP000190776"/>
    </source>
</evidence>
<keyword evidence="4 7" id="KW-1133">Transmembrane helix</keyword>
<accession>A0A1S8B6B2</accession>
<feature type="transmembrane region" description="Helical" evidence="7">
    <location>
        <begin position="243"/>
        <end position="263"/>
    </location>
</feature>
<evidence type="ECO:0000256" key="3">
    <source>
        <dbReference type="ARBA" id="ARBA00022692"/>
    </source>
</evidence>
<dbReference type="SUPFAM" id="SSF103473">
    <property type="entry name" value="MFS general substrate transporter"/>
    <property type="match status" value="1"/>
</dbReference>
<evidence type="ECO:0000256" key="2">
    <source>
        <dbReference type="ARBA" id="ARBA00022448"/>
    </source>
</evidence>
<name>A0A1S8B6B2_9PEZI</name>
<feature type="compositionally biased region" description="Low complexity" evidence="6">
    <location>
        <begin position="11"/>
        <end position="22"/>
    </location>
</feature>
<feature type="transmembrane region" description="Helical" evidence="7">
    <location>
        <begin position="182"/>
        <end position="204"/>
    </location>
</feature>
<dbReference type="Pfam" id="PF07690">
    <property type="entry name" value="MFS_1"/>
    <property type="match status" value="1"/>
</dbReference>
<feature type="transmembrane region" description="Helical" evidence="7">
    <location>
        <begin position="441"/>
        <end position="461"/>
    </location>
</feature>
<reference evidence="9 10" key="1">
    <citation type="submission" date="2017-01" db="EMBL/GenBank/DDBJ databases">
        <title>Draft genome sequence of Diplodia seriata F98.1, a fungal species involved in grapevine trunk diseases.</title>
        <authorList>
            <person name="Robert-Siegwald G."/>
            <person name="Vallet J."/>
            <person name="Abou-Mansour E."/>
            <person name="Xu J."/>
            <person name="Rey P."/>
            <person name="Bertsch C."/>
            <person name="Rego C."/>
            <person name="Larignon P."/>
            <person name="Fontaine F."/>
            <person name="Lebrun M.-H."/>
        </authorList>
    </citation>
    <scope>NUCLEOTIDE SEQUENCE [LARGE SCALE GENOMIC DNA]</scope>
    <source>
        <strain evidence="9 10">F98.1</strain>
    </source>
</reference>
<evidence type="ECO:0000256" key="6">
    <source>
        <dbReference type="SAM" id="MobiDB-lite"/>
    </source>
</evidence>
<feature type="region of interest" description="Disordered" evidence="6">
    <location>
        <begin position="1"/>
        <end position="47"/>
    </location>
</feature>
<evidence type="ECO:0000256" key="5">
    <source>
        <dbReference type="ARBA" id="ARBA00023136"/>
    </source>
</evidence>
<dbReference type="Proteomes" id="UP000190776">
    <property type="component" value="Unassembled WGS sequence"/>
</dbReference>
<dbReference type="AlphaFoldDB" id="A0A1S8B6B2"/>
<feature type="transmembrane region" description="Helical" evidence="7">
    <location>
        <begin position="506"/>
        <end position="525"/>
    </location>
</feature>
<feature type="transmembrane region" description="Helical" evidence="7">
    <location>
        <begin position="308"/>
        <end position="328"/>
    </location>
</feature>
<comment type="caution">
    <text evidence="9">The sequence shown here is derived from an EMBL/GenBank/DDBJ whole genome shotgun (WGS) entry which is preliminary data.</text>
</comment>
<dbReference type="EMBL" id="MSZU01000113">
    <property type="protein sequence ID" value="OMP82928.1"/>
    <property type="molecule type" value="Genomic_DNA"/>
</dbReference>
<dbReference type="PANTHER" id="PTHR43791">
    <property type="entry name" value="PERMEASE-RELATED"/>
    <property type="match status" value="1"/>
</dbReference>
<evidence type="ECO:0000256" key="1">
    <source>
        <dbReference type="ARBA" id="ARBA00004141"/>
    </source>
</evidence>
<evidence type="ECO:0000313" key="9">
    <source>
        <dbReference type="EMBL" id="OMP82928.1"/>
    </source>
</evidence>
<dbReference type="InterPro" id="IPR011701">
    <property type="entry name" value="MFS"/>
</dbReference>
<gene>
    <name evidence="9" type="ORF">BK809_0001119</name>
</gene>
<feature type="transmembrane region" description="Helical" evidence="7">
    <location>
        <begin position="414"/>
        <end position="434"/>
    </location>
</feature>
<sequence>MKESAGDEKAAAAAAAPASAVATPPRGDEHNARRISDGNQQQQGQDRYYGHGAAPRAFISSLPGGRACGPSHGPHAATSGAAAATAAGTQPMAAAFDKDKDVALTVVGERAQEYDARVEARVLRKIDWFLMPTMIIGYGLVYYDKAILGSAALLGMSKTLELTVTHPATTAGQPATTDSTRLSWATSLFYFGMLGGLYPLTFLLQRLPQQNRTLGAIVMLWGAVCMSTAGVTTHRGLYAQRFVLGFLESVVPTGFTCIVSSFYAQREQALRQSVWFASTGLFTIVGAALNYGFGTIDDANTPLERWQYLYLAAGAATILFGAWCWALVPDSPATAWFLRSGEERRVAVERLRRGATGTRCTTVKGRQVVEALLRDVKTPLVFVMMAAAYTVNGAVSGFGPLIVSTFGYTPLEAILLQFPLGGVCLVTILLSGWLSSRLPNARLVLLVLNCLPVMAGCAIIWRSAWTHRAAAPVAGYSIIGTFGAVVSLVITIAMSNVAGATKKSTVAAAVFVAYCVGNIVGPQLVKSQTKDRHYPELWLGLIICYCIVIVAAAVLYTVLRRENRWRDAQAIDEEERDKLAFKDLTDKENLYFRYVL</sequence>
<dbReference type="Gene3D" id="1.20.1250.20">
    <property type="entry name" value="MFS general substrate transporter like domains"/>
    <property type="match status" value="2"/>
</dbReference>
<dbReference type="GO" id="GO:0022857">
    <property type="term" value="F:transmembrane transporter activity"/>
    <property type="evidence" value="ECO:0007669"/>
    <property type="project" value="InterPro"/>
</dbReference>
<keyword evidence="5 7" id="KW-0472">Membrane</keyword>
<feature type="domain" description="Major facilitator superfamily (MFS) profile" evidence="8">
    <location>
        <begin position="130"/>
        <end position="564"/>
    </location>
</feature>
<dbReference type="STRING" id="420778.A0A1S8B6B2"/>
<dbReference type="PROSITE" id="PS50850">
    <property type="entry name" value="MFS"/>
    <property type="match status" value="1"/>
</dbReference>
<evidence type="ECO:0000256" key="7">
    <source>
        <dbReference type="SAM" id="Phobius"/>
    </source>
</evidence>
<protein>
    <submittedName>
        <fullName evidence="9">Putative transporter</fullName>
    </submittedName>
</protein>
<feature type="compositionally biased region" description="Basic and acidic residues" evidence="6">
    <location>
        <begin position="1"/>
        <end position="10"/>
    </location>
</feature>
<evidence type="ECO:0000259" key="8">
    <source>
        <dbReference type="PROSITE" id="PS50850"/>
    </source>
</evidence>
<proteinExistence type="predicted"/>
<dbReference type="GO" id="GO:0016020">
    <property type="term" value="C:membrane"/>
    <property type="evidence" value="ECO:0007669"/>
    <property type="project" value="UniProtKB-SubCell"/>
</dbReference>
<evidence type="ECO:0000256" key="4">
    <source>
        <dbReference type="ARBA" id="ARBA00022989"/>
    </source>
</evidence>
<feature type="transmembrane region" description="Helical" evidence="7">
    <location>
        <begin position="275"/>
        <end position="296"/>
    </location>
</feature>
<dbReference type="InterPro" id="IPR020846">
    <property type="entry name" value="MFS_dom"/>
</dbReference>
<dbReference type="InterPro" id="IPR036259">
    <property type="entry name" value="MFS_trans_sf"/>
</dbReference>
<dbReference type="OrthoDB" id="1932925at2759"/>
<feature type="transmembrane region" description="Helical" evidence="7">
    <location>
        <begin position="473"/>
        <end position="494"/>
    </location>
</feature>
<feature type="transmembrane region" description="Helical" evidence="7">
    <location>
        <begin position="380"/>
        <end position="402"/>
    </location>
</feature>